<organism evidence="12 13">
    <name type="scientific">Macrophomina phaseolina</name>
    <dbReference type="NCBI Taxonomy" id="35725"/>
    <lineage>
        <taxon>Eukaryota</taxon>
        <taxon>Fungi</taxon>
        <taxon>Dikarya</taxon>
        <taxon>Ascomycota</taxon>
        <taxon>Pezizomycotina</taxon>
        <taxon>Dothideomycetes</taxon>
        <taxon>Dothideomycetes incertae sedis</taxon>
        <taxon>Botryosphaeriales</taxon>
        <taxon>Botryosphaeriaceae</taxon>
        <taxon>Macrophomina</taxon>
    </lineage>
</organism>
<comment type="similarity">
    <text evidence="1 9">Belongs to the SPC25 family.</text>
</comment>
<feature type="domain" description="Chromosome segregation protein Spc25 C-terminal" evidence="11">
    <location>
        <begin position="186"/>
        <end position="253"/>
    </location>
</feature>
<comment type="subcellular location">
    <subcellularLocation>
        <location evidence="9">Nucleus</location>
    </subcellularLocation>
    <subcellularLocation>
        <location evidence="9">Chromosome</location>
        <location evidence="9">Centromere</location>
        <location evidence="9">Kinetochore</location>
    </subcellularLocation>
</comment>
<dbReference type="InterPro" id="IPR013255">
    <property type="entry name" value="Spc25_C"/>
</dbReference>
<comment type="caution">
    <text evidence="12">The sequence shown here is derived from an EMBL/GenBank/DDBJ whole genome shotgun (WGS) entry which is preliminary data.</text>
</comment>
<evidence type="ECO:0000256" key="4">
    <source>
        <dbReference type="ARBA" id="ARBA00022776"/>
    </source>
</evidence>
<dbReference type="InterPro" id="IPR045143">
    <property type="entry name" value="Spc25"/>
</dbReference>
<dbReference type="EMBL" id="JAGTJR010000002">
    <property type="protein sequence ID" value="KAH7063475.1"/>
    <property type="molecule type" value="Genomic_DNA"/>
</dbReference>
<dbReference type="Pfam" id="PF08234">
    <property type="entry name" value="Spindle_Spc25"/>
    <property type="match status" value="1"/>
</dbReference>
<protein>
    <recommendedName>
        <fullName evidence="9">Kinetochore protein SPC25</fullName>
    </recommendedName>
</protein>
<accession>A0ABQ8GSK3</accession>
<evidence type="ECO:0000259" key="11">
    <source>
        <dbReference type="Pfam" id="PF08234"/>
    </source>
</evidence>
<evidence type="ECO:0000256" key="5">
    <source>
        <dbReference type="ARBA" id="ARBA00022838"/>
    </source>
</evidence>
<feature type="coiled-coil region" evidence="10">
    <location>
        <begin position="60"/>
        <end position="153"/>
    </location>
</feature>
<comment type="function">
    <text evidence="9">Acts as a component of the essential kinetochore-associated NDC80 complex, which is required for chromosome segregation and spindle checkpoint activity.</text>
</comment>
<keyword evidence="3 9" id="KW-0132">Cell division</keyword>
<keyword evidence="7 9" id="KW-0131">Cell cycle</keyword>
<sequence length="258" mass="30207">MATAIFDPSLSASGMRAPFSSADAPSMVDSMPAINFGFDDLRQRMAAFQARFDNFLEKGRKRVMDERNQFRINIAEMKEDQRHKEREIEILTLKSKTHQQTLAKEAQETSEMQNAISTLKSRRDEQIARRDALKAQIAEVQQQLAAKRDAQRQHARYLDSHTRVNNPELAFWQDYLCMYIDGAGLNNRLKFTYTHINDRDWDKEAWFELDITSEYRIISMKPKLEVDEIESALDLVNDQKDFPGFFKRMRELFIEALK</sequence>
<dbReference type="Proteomes" id="UP000774617">
    <property type="component" value="Unassembled WGS sequence"/>
</dbReference>
<dbReference type="PANTHER" id="PTHR14281:SF0">
    <property type="entry name" value="KINETOCHORE PROTEIN SPC25"/>
    <property type="match status" value="1"/>
</dbReference>
<keyword evidence="8 9" id="KW-0137">Centromere</keyword>
<dbReference type="Gene3D" id="3.30.457.50">
    <property type="entry name" value="Chromosome segregation protein Spc25"/>
    <property type="match status" value="1"/>
</dbReference>
<evidence type="ECO:0000256" key="1">
    <source>
        <dbReference type="ARBA" id="ARBA00006379"/>
    </source>
</evidence>
<dbReference type="PANTHER" id="PTHR14281">
    <property type="entry name" value="KINETOCHORE PROTEIN SPC25-RELATED"/>
    <property type="match status" value="1"/>
</dbReference>
<keyword evidence="2 9" id="KW-0158">Chromosome</keyword>
<keyword evidence="4 9" id="KW-0498">Mitosis</keyword>
<evidence type="ECO:0000256" key="10">
    <source>
        <dbReference type="SAM" id="Coils"/>
    </source>
</evidence>
<evidence type="ECO:0000256" key="9">
    <source>
        <dbReference type="RuleBase" id="RU367150"/>
    </source>
</evidence>
<keyword evidence="13" id="KW-1185">Reference proteome</keyword>
<comment type="subunit">
    <text evidence="9">Component of the NDC80 complex.</text>
</comment>
<evidence type="ECO:0000256" key="6">
    <source>
        <dbReference type="ARBA" id="ARBA00023054"/>
    </source>
</evidence>
<dbReference type="CDD" id="cd23784">
    <property type="entry name" value="RWD_Spc25"/>
    <property type="match status" value="1"/>
</dbReference>
<keyword evidence="6 10" id="KW-0175">Coiled coil</keyword>
<evidence type="ECO:0000313" key="13">
    <source>
        <dbReference type="Proteomes" id="UP000774617"/>
    </source>
</evidence>
<reference evidence="12 13" key="1">
    <citation type="journal article" date="2021" name="Nat. Commun.">
        <title>Genetic determinants of endophytism in the Arabidopsis root mycobiome.</title>
        <authorList>
            <person name="Mesny F."/>
            <person name="Miyauchi S."/>
            <person name="Thiergart T."/>
            <person name="Pickel B."/>
            <person name="Atanasova L."/>
            <person name="Karlsson M."/>
            <person name="Huettel B."/>
            <person name="Barry K.W."/>
            <person name="Haridas S."/>
            <person name="Chen C."/>
            <person name="Bauer D."/>
            <person name="Andreopoulos W."/>
            <person name="Pangilinan J."/>
            <person name="LaButti K."/>
            <person name="Riley R."/>
            <person name="Lipzen A."/>
            <person name="Clum A."/>
            <person name="Drula E."/>
            <person name="Henrissat B."/>
            <person name="Kohler A."/>
            <person name="Grigoriev I.V."/>
            <person name="Martin F.M."/>
            <person name="Hacquard S."/>
        </authorList>
    </citation>
    <scope>NUCLEOTIDE SEQUENCE [LARGE SCALE GENOMIC DNA]</scope>
    <source>
        <strain evidence="12 13">MPI-SDFR-AT-0080</strain>
    </source>
</reference>
<evidence type="ECO:0000256" key="7">
    <source>
        <dbReference type="ARBA" id="ARBA00023306"/>
    </source>
</evidence>
<evidence type="ECO:0000256" key="3">
    <source>
        <dbReference type="ARBA" id="ARBA00022618"/>
    </source>
</evidence>
<evidence type="ECO:0000256" key="2">
    <source>
        <dbReference type="ARBA" id="ARBA00022454"/>
    </source>
</evidence>
<keyword evidence="5 9" id="KW-0995">Kinetochore</keyword>
<evidence type="ECO:0000256" key="8">
    <source>
        <dbReference type="ARBA" id="ARBA00023328"/>
    </source>
</evidence>
<evidence type="ECO:0000313" key="12">
    <source>
        <dbReference type="EMBL" id="KAH7063475.1"/>
    </source>
</evidence>
<proteinExistence type="inferred from homology"/>
<name>A0ABQ8GSK3_9PEZI</name>
<gene>
    <name evidence="12" type="ORF">B0J12DRAFT_707326</name>
</gene>
<keyword evidence="9" id="KW-0539">Nucleus</keyword>